<gene>
    <name evidence="1" type="ORF">G2W53_017690</name>
</gene>
<organism evidence="1 2">
    <name type="scientific">Senna tora</name>
    <dbReference type="NCBI Taxonomy" id="362788"/>
    <lineage>
        <taxon>Eukaryota</taxon>
        <taxon>Viridiplantae</taxon>
        <taxon>Streptophyta</taxon>
        <taxon>Embryophyta</taxon>
        <taxon>Tracheophyta</taxon>
        <taxon>Spermatophyta</taxon>
        <taxon>Magnoliopsida</taxon>
        <taxon>eudicotyledons</taxon>
        <taxon>Gunneridae</taxon>
        <taxon>Pentapetalae</taxon>
        <taxon>rosids</taxon>
        <taxon>fabids</taxon>
        <taxon>Fabales</taxon>
        <taxon>Fabaceae</taxon>
        <taxon>Caesalpinioideae</taxon>
        <taxon>Cassia clade</taxon>
        <taxon>Senna</taxon>
    </lineage>
</organism>
<dbReference type="AlphaFoldDB" id="A0A834TTA3"/>
<comment type="caution">
    <text evidence="1">The sequence shown here is derived from an EMBL/GenBank/DDBJ whole genome shotgun (WGS) entry which is preliminary data.</text>
</comment>
<dbReference type="EMBL" id="JAAIUW010000006">
    <property type="protein sequence ID" value="KAF7826526.1"/>
    <property type="molecule type" value="Genomic_DNA"/>
</dbReference>
<accession>A0A834TTA3</accession>
<proteinExistence type="predicted"/>
<name>A0A834TTA3_9FABA</name>
<evidence type="ECO:0000313" key="2">
    <source>
        <dbReference type="Proteomes" id="UP000634136"/>
    </source>
</evidence>
<evidence type="ECO:0000313" key="1">
    <source>
        <dbReference type="EMBL" id="KAF7826526.1"/>
    </source>
</evidence>
<reference evidence="1" key="1">
    <citation type="submission" date="2020-09" db="EMBL/GenBank/DDBJ databases">
        <title>Genome-Enabled Discovery of Anthraquinone Biosynthesis in Senna tora.</title>
        <authorList>
            <person name="Kang S.-H."/>
            <person name="Pandey R.P."/>
            <person name="Lee C.-M."/>
            <person name="Sim J.-S."/>
            <person name="Jeong J.-T."/>
            <person name="Choi B.-S."/>
            <person name="Jung M."/>
            <person name="Ginzburg D."/>
            <person name="Zhao K."/>
            <person name="Won S.Y."/>
            <person name="Oh T.-J."/>
            <person name="Yu Y."/>
            <person name="Kim N.-H."/>
            <person name="Lee O.R."/>
            <person name="Lee T.-H."/>
            <person name="Bashyal P."/>
            <person name="Kim T.-S."/>
            <person name="Lee W.-H."/>
            <person name="Kawkins C."/>
            <person name="Kim C.-K."/>
            <person name="Kim J.S."/>
            <person name="Ahn B.O."/>
            <person name="Rhee S.Y."/>
            <person name="Sohng J.K."/>
        </authorList>
    </citation>
    <scope>NUCLEOTIDE SEQUENCE</scope>
    <source>
        <tissue evidence="1">Leaf</tissue>
    </source>
</reference>
<protein>
    <submittedName>
        <fullName evidence="1">Uncharacterized protein</fullName>
    </submittedName>
</protein>
<sequence>MKKNNGDVREKEKQRKYNEIFGMQRRRAAEMRGKLWEKGSEFGLTKWCPLWGIDLGAPYPTQVKKQDEKAETIAQWDFMLSTPFSKVVLLHCQTYKGERKPQIGGPQYALSILLLEKKEGSTSLT</sequence>
<keyword evidence="2" id="KW-1185">Reference proteome</keyword>
<dbReference type="Proteomes" id="UP000634136">
    <property type="component" value="Unassembled WGS sequence"/>
</dbReference>